<organism evidence="1 2">
    <name type="scientific">Rhizophagus irregularis</name>
    <dbReference type="NCBI Taxonomy" id="588596"/>
    <lineage>
        <taxon>Eukaryota</taxon>
        <taxon>Fungi</taxon>
        <taxon>Fungi incertae sedis</taxon>
        <taxon>Mucoromycota</taxon>
        <taxon>Glomeromycotina</taxon>
        <taxon>Glomeromycetes</taxon>
        <taxon>Glomerales</taxon>
        <taxon>Glomeraceae</taxon>
        <taxon>Rhizophagus</taxon>
    </lineage>
</organism>
<accession>A0A2I1HD16</accession>
<comment type="caution">
    <text evidence="1">The sequence shown here is derived from an EMBL/GenBank/DDBJ whole genome shotgun (WGS) entry which is preliminary data.</text>
</comment>
<sequence length="289" mass="33004">MEPVNIIQQFQNLNLDSTQDSLFTMPISSQEYMYHEGHIDDNEVAVSRYEGEDNDENYEDDLYVSPSNFESIIKDPYLLAFFRELCENRSYGSPVSSFERTCYFNGANSFAIPNRGDYIQPASQNIAHILELWLTEKLSNIGETIPILEEYPQISAESIMTKLKETVSSLNGLEKVLINIRAGHVYLLHMIGDVVVMDQNCERFFQQFPLFVNVSIKVQEHSPSVRHNTCQVLVAVEHVTMKGENRNIPLSCRFSHQQHQSFDGAFTNTRVASSPDGQTFCLLEELATR</sequence>
<name>A0A2I1HD16_9GLOM</name>
<protein>
    <submittedName>
        <fullName evidence="1">Uncharacterized protein</fullName>
    </submittedName>
</protein>
<dbReference type="AlphaFoldDB" id="A0A2I1HD16"/>
<evidence type="ECO:0000313" key="2">
    <source>
        <dbReference type="Proteomes" id="UP000234323"/>
    </source>
</evidence>
<evidence type="ECO:0000313" key="1">
    <source>
        <dbReference type="EMBL" id="PKY56791.1"/>
    </source>
</evidence>
<dbReference type="VEuPathDB" id="FungiDB:RhiirFUN_019155"/>
<reference evidence="1 2" key="1">
    <citation type="submission" date="2015-10" db="EMBL/GenBank/DDBJ databases">
        <title>Genome analyses suggest a sexual origin of heterokaryosis in a supposedly ancient asexual fungus.</title>
        <authorList>
            <person name="Ropars J."/>
            <person name="Sedzielewska K."/>
            <person name="Noel J."/>
            <person name="Charron P."/>
            <person name="Farinelli L."/>
            <person name="Marton T."/>
            <person name="Kruger M."/>
            <person name="Pelin A."/>
            <person name="Brachmann A."/>
            <person name="Corradi N."/>
        </authorList>
    </citation>
    <scope>NUCLEOTIDE SEQUENCE [LARGE SCALE GENOMIC DNA]</scope>
    <source>
        <strain evidence="1 2">A4</strain>
    </source>
</reference>
<dbReference type="VEuPathDB" id="FungiDB:FUN_020183"/>
<dbReference type="VEuPathDB" id="FungiDB:RhiirA1_426905"/>
<proteinExistence type="predicted"/>
<keyword evidence="2" id="KW-1185">Reference proteome</keyword>
<dbReference type="Proteomes" id="UP000234323">
    <property type="component" value="Unassembled WGS sequence"/>
</dbReference>
<dbReference type="EMBL" id="LLXI01002304">
    <property type="protein sequence ID" value="PKY56791.1"/>
    <property type="molecule type" value="Genomic_DNA"/>
</dbReference>
<gene>
    <name evidence="1" type="ORF">RhiirA4_411373</name>
</gene>